<dbReference type="Proteomes" id="UP001165135">
    <property type="component" value="Unassembled WGS sequence"/>
</dbReference>
<name>A0A9W6RLS9_9ACTN</name>
<reference evidence="1" key="1">
    <citation type="submission" date="2023-03" db="EMBL/GenBank/DDBJ databases">
        <title>Actinoallomurus iriomotensis NBRC 103681.</title>
        <authorList>
            <person name="Ichikawa N."/>
            <person name="Sato H."/>
            <person name="Tonouchi N."/>
        </authorList>
    </citation>
    <scope>NUCLEOTIDE SEQUENCE</scope>
    <source>
        <strain evidence="1">NBRC 103681</strain>
    </source>
</reference>
<protein>
    <submittedName>
        <fullName evidence="1">Uncharacterized protein</fullName>
    </submittedName>
</protein>
<dbReference type="Gene3D" id="3.40.50.11900">
    <property type="match status" value="1"/>
</dbReference>
<dbReference type="InterPro" id="IPR010327">
    <property type="entry name" value="FldB/FldC_alpha/beta"/>
</dbReference>
<dbReference type="AlphaFoldDB" id="A0A9W6RLS9"/>
<dbReference type="Gene3D" id="1.20.1270.370">
    <property type="match status" value="1"/>
</dbReference>
<dbReference type="Gene3D" id="3.40.50.11890">
    <property type="match status" value="1"/>
</dbReference>
<organism evidence="1 2">
    <name type="scientific">Actinoallomurus iriomotensis</name>
    <dbReference type="NCBI Taxonomy" id="478107"/>
    <lineage>
        <taxon>Bacteria</taxon>
        <taxon>Bacillati</taxon>
        <taxon>Actinomycetota</taxon>
        <taxon>Actinomycetes</taxon>
        <taxon>Streptosporangiales</taxon>
        <taxon>Thermomonosporaceae</taxon>
        <taxon>Actinoallomurus</taxon>
    </lineage>
</organism>
<dbReference type="Pfam" id="PF06050">
    <property type="entry name" value="HGD-D"/>
    <property type="match status" value="1"/>
</dbReference>
<accession>A0A9W6RLS9</accession>
<gene>
    <name evidence="1" type="ORF">Airi01_062950</name>
</gene>
<dbReference type="EMBL" id="BSTJ01000008">
    <property type="protein sequence ID" value="GLY78028.1"/>
    <property type="molecule type" value="Genomic_DNA"/>
</dbReference>
<sequence>MIMDALGQLAALYETRTGPVPAALDGRPTVAYVGADVPVEVLSAAGFAPFRFSGRSGAYESAARYCGPGIDGAAVSQLARLLDGDAAASAGLTLSADCEGTVRLFLYLREIQRLERRPGIPRLTFFDLLHLPQRTSAVYNRTRLDAFIAEMSDWAHRPITDADLRDAAAEHDRVRALIRAVGTELRSAPDGPRLTGVQALAVIGAAFVSSPRVWCALAEQLLADAGDLPRRQGIRVFLTGCGHDNPSAYQLIESLGAVIVGEDHDWGALAGERDIGPSQHIRSTLGRSRALAAPASAGHAAAVRAEQTARMAAACGADLVVAWARQYDDAPAWDVPVQRESLERVGIPLATVPAQPYGAASHDDAADLLMSALHERTAEMSR</sequence>
<comment type="caution">
    <text evidence="1">The sequence shown here is derived from an EMBL/GenBank/DDBJ whole genome shotgun (WGS) entry which is preliminary data.</text>
</comment>
<evidence type="ECO:0000313" key="1">
    <source>
        <dbReference type="EMBL" id="GLY78028.1"/>
    </source>
</evidence>
<proteinExistence type="predicted"/>
<evidence type="ECO:0000313" key="2">
    <source>
        <dbReference type="Proteomes" id="UP001165135"/>
    </source>
</evidence>